<accession>A0A2S9IT49</accession>
<dbReference type="Pfam" id="PF00126">
    <property type="entry name" value="HTH_1"/>
    <property type="match status" value="1"/>
</dbReference>
<dbReference type="InterPro" id="IPR058163">
    <property type="entry name" value="LysR-type_TF_proteobact-type"/>
</dbReference>
<dbReference type="Pfam" id="PF03466">
    <property type="entry name" value="LysR_substrate"/>
    <property type="match status" value="1"/>
</dbReference>
<keyword evidence="3" id="KW-0238">DNA-binding</keyword>
<dbReference type="InterPro" id="IPR036390">
    <property type="entry name" value="WH_DNA-bd_sf"/>
</dbReference>
<organism evidence="6 7">
    <name type="scientific">Phyllobacterium phragmitis</name>
    <dbReference type="NCBI Taxonomy" id="2670329"/>
    <lineage>
        <taxon>Bacteria</taxon>
        <taxon>Pseudomonadati</taxon>
        <taxon>Pseudomonadota</taxon>
        <taxon>Alphaproteobacteria</taxon>
        <taxon>Hyphomicrobiales</taxon>
        <taxon>Phyllobacteriaceae</taxon>
        <taxon>Phyllobacterium</taxon>
    </lineage>
</organism>
<dbReference type="Gene3D" id="3.40.190.10">
    <property type="entry name" value="Periplasmic binding protein-like II"/>
    <property type="match status" value="2"/>
</dbReference>
<dbReference type="Gene3D" id="1.10.10.10">
    <property type="entry name" value="Winged helix-like DNA-binding domain superfamily/Winged helix DNA-binding domain"/>
    <property type="match status" value="1"/>
</dbReference>
<keyword evidence="7" id="KW-1185">Reference proteome</keyword>
<dbReference type="GO" id="GO:0003700">
    <property type="term" value="F:DNA-binding transcription factor activity"/>
    <property type="evidence" value="ECO:0007669"/>
    <property type="project" value="InterPro"/>
</dbReference>
<dbReference type="PANTHER" id="PTHR30537:SF72">
    <property type="entry name" value="LYSR FAMILY TRANSCRIPTIONAL REGULATOR"/>
    <property type="match status" value="1"/>
</dbReference>
<dbReference type="Proteomes" id="UP000239434">
    <property type="component" value="Unassembled WGS sequence"/>
</dbReference>
<gene>
    <name evidence="6" type="ORF">C5748_10710</name>
</gene>
<dbReference type="SUPFAM" id="SSF53850">
    <property type="entry name" value="Periplasmic binding protein-like II"/>
    <property type="match status" value="1"/>
</dbReference>
<dbReference type="AlphaFoldDB" id="A0A2S9IT49"/>
<evidence type="ECO:0000256" key="3">
    <source>
        <dbReference type="ARBA" id="ARBA00023125"/>
    </source>
</evidence>
<dbReference type="InterPro" id="IPR036388">
    <property type="entry name" value="WH-like_DNA-bd_sf"/>
</dbReference>
<evidence type="ECO:0000256" key="2">
    <source>
        <dbReference type="ARBA" id="ARBA00023015"/>
    </source>
</evidence>
<reference evidence="6 7" key="1">
    <citation type="submission" date="2018-02" db="EMBL/GenBank/DDBJ databases">
        <title>The draft genome of Phyllobacterium sp. 1N-3.</title>
        <authorList>
            <person name="Liu L."/>
            <person name="Li L."/>
            <person name="Zhang X."/>
            <person name="Wang T."/>
            <person name="Liang L."/>
        </authorList>
    </citation>
    <scope>NUCLEOTIDE SEQUENCE [LARGE SCALE GENOMIC DNA]</scope>
    <source>
        <strain evidence="6 7">1N-3</strain>
    </source>
</reference>
<dbReference type="GO" id="GO:0043565">
    <property type="term" value="F:sequence-specific DNA binding"/>
    <property type="evidence" value="ECO:0007669"/>
    <property type="project" value="TreeGrafter"/>
</dbReference>
<keyword evidence="4" id="KW-0804">Transcription</keyword>
<dbReference type="FunFam" id="1.10.10.10:FF:000001">
    <property type="entry name" value="LysR family transcriptional regulator"/>
    <property type="match status" value="1"/>
</dbReference>
<name>A0A2S9IT49_9HYPH</name>
<evidence type="ECO:0000313" key="7">
    <source>
        <dbReference type="Proteomes" id="UP000239434"/>
    </source>
</evidence>
<evidence type="ECO:0000313" key="6">
    <source>
        <dbReference type="EMBL" id="PRD43709.1"/>
    </source>
</evidence>
<comment type="similarity">
    <text evidence="1">Belongs to the LysR transcriptional regulatory family.</text>
</comment>
<proteinExistence type="inferred from homology"/>
<dbReference type="EMBL" id="PVBR01000006">
    <property type="protein sequence ID" value="PRD43709.1"/>
    <property type="molecule type" value="Genomic_DNA"/>
</dbReference>
<dbReference type="GO" id="GO:0006351">
    <property type="term" value="P:DNA-templated transcription"/>
    <property type="evidence" value="ECO:0007669"/>
    <property type="project" value="TreeGrafter"/>
</dbReference>
<dbReference type="PROSITE" id="PS50931">
    <property type="entry name" value="HTH_LYSR"/>
    <property type="match status" value="1"/>
</dbReference>
<dbReference type="InterPro" id="IPR000847">
    <property type="entry name" value="LysR_HTH_N"/>
</dbReference>
<evidence type="ECO:0000256" key="1">
    <source>
        <dbReference type="ARBA" id="ARBA00009437"/>
    </source>
</evidence>
<comment type="caution">
    <text evidence="6">The sequence shown here is derived from an EMBL/GenBank/DDBJ whole genome shotgun (WGS) entry which is preliminary data.</text>
</comment>
<dbReference type="SUPFAM" id="SSF46785">
    <property type="entry name" value="Winged helix' DNA-binding domain"/>
    <property type="match status" value="1"/>
</dbReference>
<keyword evidence="2" id="KW-0805">Transcription regulation</keyword>
<protein>
    <submittedName>
        <fullName evidence="6">LysR family transcriptional regulator</fullName>
    </submittedName>
</protein>
<dbReference type="InterPro" id="IPR005119">
    <property type="entry name" value="LysR_subst-bd"/>
</dbReference>
<evidence type="ECO:0000256" key="4">
    <source>
        <dbReference type="ARBA" id="ARBA00023163"/>
    </source>
</evidence>
<evidence type="ECO:0000259" key="5">
    <source>
        <dbReference type="PROSITE" id="PS50931"/>
    </source>
</evidence>
<dbReference type="PANTHER" id="PTHR30537">
    <property type="entry name" value="HTH-TYPE TRANSCRIPTIONAL REGULATOR"/>
    <property type="match status" value="1"/>
</dbReference>
<sequence>MPNVDVIHKLGACMIESLSAISVFVKVAQMGSFVSAGRALGLSASAVGKRVTSLESAVGARLLQRNTRRISLTYEGERFLGHARRILEEIEEMQNAMHSSNEDPNGKLRISIAPIPNLFIDKFYVFLEKYEGIEIEFDFSDRFVDLVGENFDAALRIGHNPDGNMRSHYLGEMVSALVASPIYLKSSGHIQEAADLLSHTLIHYRSRNSGLIQPWPLSNIRSLALPHSIICNDIDTRIKLAIQGAGVAYLPIVSIREHLDSGDLCAILTDRIVDASMPIHAVWPYAHRYSLRQRLLIDYLKGISI</sequence>
<feature type="domain" description="HTH lysR-type" evidence="5">
    <location>
        <begin position="16"/>
        <end position="73"/>
    </location>
</feature>